<dbReference type="EMBL" id="BNJJ01000013">
    <property type="protein sequence ID" value="GHO86499.1"/>
    <property type="molecule type" value="Genomic_DNA"/>
</dbReference>
<dbReference type="InterPro" id="IPR049457">
    <property type="entry name" value="Emfourin"/>
</dbReference>
<comment type="caution">
    <text evidence="1">The sequence shown here is derived from an EMBL/GenBank/DDBJ whole genome shotgun (WGS) entry which is preliminary data.</text>
</comment>
<protein>
    <submittedName>
        <fullName evidence="1">Uncharacterized protein</fullName>
    </submittedName>
</protein>
<keyword evidence="2" id="KW-1185">Reference proteome</keyword>
<accession>A0ABQ3VLE4</accession>
<dbReference type="Proteomes" id="UP000635565">
    <property type="component" value="Unassembled WGS sequence"/>
</dbReference>
<reference evidence="1 2" key="1">
    <citation type="journal article" date="2021" name="Int. J. Syst. Evol. Microbiol.">
        <title>Reticulibacter mediterranei gen. nov., sp. nov., within the new family Reticulibacteraceae fam. nov., and Ktedonospora formicarum gen. nov., sp. nov., Ktedonobacter robiniae sp. nov., Dictyobacter formicarum sp. nov. and Dictyobacter arantiisoli sp. nov., belonging to the class Ktedonobacteria.</title>
        <authorList>
            <person name="Yabe S."/>
            <person name="Zheng Y."/>
            <person name="Wang C.M."/>
            <person name="Sakai Y."/>
            <person name="Abe K."/>
            <person name="Yokota A."/>
            <person name="Donadio S."/>
            <person name="Cavaletti L."/>
            <person name="Monciardini P."/>
        </authorList>
    </citation>
    <scope>NUCLEOTIDE SEQUENCE [LARGE SCALE GENOMIC DNA]</scope>
    <source>
        <strain evidence="1 2">SOSP1-9</strain>
    </source>
</reference>
<dbReference type="RefSeq" id="WP_201364134.1">
    <property type="nucleotide sequence ID" value="NZ_BNJJ01000013.1"/>
</dbReference>
<evidence type="ECO:0000313" key="2">
    <source>
        <dbReference type="Proteomes" id="UP000635565"/>
    </source>
</evidence>
<evidence type="ECO:0000313" key="1">
    <source>
        <dbReference type="EMBL" id="GHO86499.1"/>
    </source>
</evidence>
<organism evidence="1 2">
    <name type="scientific">Dictyobacter formicarum</name>
    <dbReference type="NCBI Taxonomy" id="2778368"/>
    <lineage>
        <taxon>Bacteria</taxon>
        <taxon>Bacillati</taxon>
        <taxon>Chloroflexota</taxon>
        <taxon>Ktedonobacteria</taxon>
        <taxon>Ktedonobacterales</taxon>
        <taxon>Dictyobacteraceae</taxon>
        <taxon>Dictyobacter</taxon>
    </lineage>
</organism>
<dbReference type="Pfam" id="PF20242">
    <property type="entry name" value="Emfourin"/>
    <property type="match status" value="1"/>
</dbReference>
<sequence length="100" mass="11214">MRIQVRIEGGFAQLPGLSTPRTLDSATLSAQNANEMRQLVQAANFFELPAVQDKPARGADYRTYHITVEDNGRSHTLQVSDPIRDPQLQALLSFVQRHIQ</sequence>
<proteinExistence type="predicted"/>
<name>A0ABQ3VLE4_9CHLR</name>
<gene>
    <name evidence="1" type="ORF">KSZ_45050</name>
</gene>